<dbReference type="AlphaFoldDB" id="A0A1Q2HZM2"/>
<dbReference type="EMBL" id="CP019688">
    <property type="protein sequence ID" value="AQQ16298.1"/>
    <property type="molecule type" value="Genomic_DNA"/>
</dbReference>
<evidence type="ECO:0000256" key="3">
    <source>
        <dbReference type="SAM" id="MobiDB-lite"/>
    </source>
</evidence>
<evidence type="ECO:0000313" key="5">
    <source>
        <dbReference type="Proteomes" id="UP000217209"/>
    </source>
</evidence>
<sequence length="327" mass="35214">MANPFSKGWKYLMANFEHQIDQNADPRVQIQQAVAAAKKNHQEISQHAASIVGNRNQLEMKLERLIKQQEDLQNKARTALQAADKATSSGDADKAQQFNATAEVLASQLVAVEQELAQTREAHTAADQAAREAVAQQQQSEARLQEQLSQVSQLESQLNQAQMQEQTTRTMDSINQFGGDDSVPTLDGVRDKIERRYADALGAQDIAKNSMSDRMAEIETAGTDVAASSRLEEIRASMAGELESGSTKVVSQGAIETGDDAEAAQAGQAAQQGSPDQNATLSEAEAYLSGDSKPASSQEAGSEANDAEVVDAQPVADEDNRSDRDNR</sequence>
<dbReference type="Proteomes" id="UP000217209">
    <property type="component" value="Chromosome"/>
</dbReference>
<keyword evidence="5" id="KW-1185">Reference proteome</keyword>
<dbReference type="RefSeq" id="WP_095660868.1">
    <property type="nucleotide sequence ID" value="NZ_BAAAKB010000014.1"/>
</dbReference>
<organism evidence="4 5">
    <name type="scientific">Corynebacterium glaucum</name>
    <dbReference type="NCBI Taxonomy" id="187491"/>
    <lineage>
        <taxon>Bacteria</taxon>
        <taxon>Bacillati</taxon>
        <taxon>Actinomycetota</taxon>
        <taxon>Actinomycetes</taxon>
        <taxon>Mycobacteriales</taxon>
        <taxon>Corynebacteriaceae</taxon>
        <taxon>Corynebacterium</taxon>
    </lineage>
</organism>
<feature type="compositionally biased region" description="Low complexity" evidence="3">
    <location>
        <begin position="263"/>
        <end position="273"/>
    </location>
</feature>
<feature type="region of interest" description="Disordered" evidence="3">
    <location>
        <begin position="258"/>
        <end position="327"/>
    </location>
</feature>
<feature type="compositionally biased region" description="Basic and acidic residues" evidence="3">
    <location>
        <begin position="318"/>
        <end position="327"/>
    </location>
</feature>
<keyword evidence="2" id="KW-0175">Coiled coil</keyword>
<evidence type="ECO:0000313" key="4">
    <source>
        <dbReference type="EMBL" id="AQQ16298.1"/>
    </source>
</evidence>
<gene>
    <name evidence="4" type="ORF">CGLAU_11850</name>
</gene>
<dbReference type="OrthoDB" id="3542619at2"/>
<name>A0A1Q2HZM2_9CORY</name>
<evidence type="ECO:0000256" key="1">
    <source>
        <dbReference type="ARBA" id="ARBA00043985"/>
    </source>
</evidence>
<evidence type="ECO:0000256" key="2">
    <source>
        <dbReference type="SAM" id="Coils"/>
    </source>
</evidence>
<dbReference type="KEGG" id="cgv:CGLAU_11850"/>
<accession>A0A1Q2HZM2</accession>
<dbReference type="InterPro" id="IPR007157">
    <property type="entry name" value="PspA_VIPP1"/>
</dbReference>
<reference evidence="4 5" key="1">
    <citation type="submission" date="2016-12" db="EMBL/GenBank/DDBJ databases">
        <authorList>
            <person name="Song W.-J."/>
            <person name="Kurnit D.M."/>
        </authorList>
    </citation>
    <scope>NUCLEOTIDE SEQUENCE [LARGE SCALE GENOMIC DNA]</scope>
    <source>
        <strain evidence="4 5">DSM 30827</strain>
    </source>
</reference>
<comment type="similarity">
    <text evidence="1">Belongs to the PspA/Vipp/IM30 family.</text>
</comment>
<proteinExistence type="inferred from homology"/>
<protein>
    <submittedName>
        <fullName evidence="4">PspA/IM30 family protein</fullName>
    </submittedName>
</protein>
<feature type="coiled-coil region" evidence="2">
    <location>
        <begin position="55"/>
        <end position="164"/>
    </location>
</feature>
<dbReference type="Pfam" id="PF04012">
    <property type="entry name" value="PspA_IM30"/>
    <property type="match status" value="1"/>
</dbReference>